<name>A0A7X6HZU8_9ACTN</name>
<keyword evidence="1 4" id="KW-0489">Methyltransferase</keyword>
<dbReference type="SUPFAM" id="SSF53335">
    <property type="entry name" value="S-adenosyl-L-methionine-dependent methyltransferases"/>
    <property type="match status" value="1"/>
</dbReference>
<dbReference type="Pfam" id="PF01596">
    <property type="entry name" value="Methyltransf_3"/>
    <property type="match status" value="1"/>
</dbReference>
<keyword evidence="3" id="KW-0949">S-adenosyl-L-methionine</keyword>
<comment type="caution">
    <text evidence="4">The sequence shown here is derived from an EMBL/GenBank/DDBJ whole genome shotgun (WGS) entry which is preliminary data.</text>
</comment>
<keyword evidence="2 4" id="KW-0808">Transferase</keyword>
<dbReference type="AlphaFoldDB" id="A0A7X6HZU8"/>
<dbReference type="PANTHER" id="PTHR10509:SF14">
    <property type="entry name" value="CAFFEOYL-COA O-METHYLTRANSFERASE 3-RELATED"/>
    <property type="match status" value="1"/>
</dbReference>
<dbReference type="EMBL" id="JAAVJD010000124">
    <property type="protein sequence ID" value="NJQ07018.1"/>
    <property type="molecule type" value="Genomic_DNA"/>
</dbReference>
<dbReference type="GO" id="GO:0032259">
    <property type="term" value="P:methylation"/>
    <property type="evidence" value="ECO:0007669"/>
    <property type="project" value="UniProtKB-KW"/>
</dbReference>
<dbReference type="GO" id="GO:0008757">
    <property type="term" value="F:S-adenosylmethionine-dependent methyltransferase activity"/>
    <property type="evidence" value="ECO:0007669"/>
    <property type="project" value="TreeGrafter"/>
</dbReference>
<evidence type="ECO:0000256" key="2">
    <source>
        <dbReference type="ARBA" id="ARBA00022679"/>
    </source>
</evidence>
<dbReference type="GO" id="GO:0008171">
    <property type="term" value="F:O-methyltransferase activity"/>
    <property type="evidence" value="ECO:0007669"/>
    <property type="project" value="InterPro"/>
</dbReference>
<dbReference type="RefSeq" id="WP_167971662.1">
    <property type="nucleotide sequence ID" value="NZ_BHZG01000264.1"/>
</dbReference>
<accession>A0A7X6HZU8</accession>
<dbReference type="InterPro" id="IPR050362">
    <property type="entry name" value="Cation-dep_OMT"/>
</dbReference>
<dbReference type="PANTHER" id="PTHR10509">
    <property type="entry name" value="O-METHYLTRANSFERASE-RELATED"/>
    <property type="match status" value="1"/>
</dbReference>
<evidence type="ECO:0000313" key="4">
    <source>
        <dbReference type="EMBL" id="NJQ07018.1"/>
    </source>
</evidence>
<proteinExistence type="predicted"/>
<evidence type="ECO:0000256" key="3">
    <source>
        <dbReference type="ARBA" id="ARBA00022691"/>
    </source>
</evidence>
<protein>
    <submittedName>
        <fullName evidence="4">Methyltransferase domain-containing protein</fullName>
    </submittedName>
</protein>
<dbReference type="PROSITE" id="PS51682">
    <property type="entry name" value="SAM_OMT_I"/>
    <property type="match status" value="1"/>
</dbReference>
<evidence type="ECO:0000313" key="5">
    <source>
        <dbReference type="Proteomes" id="UP000578686"/>
    </source>
</evidence>
<organism evidence="4 5">
    <name type="scientific">Streptomyces lonarensis</name>
    <dbReference type="NCBI Taxonomy" id="700599"/>
    <lineage>
        <taxon>Bacteria</taxon>
        <taxon>Bacillati</taxon>
        <taxon>Actinomycetota</taxon>
        <taxon>Actinomycetes</taxon>
        <taxon>Kitasatosporales</taxon>
        <taxon>Streptomycetaceae</taxon>
        <taxon>Streptomyces</taxon>
    </lineage>
</organism>
<sequence>MTIVNPELRPYLIEHATPADEILQELAAENRRAYPRDVRMQITPDQGAFLAFLVRLTGARTVVEVGTFTGYSAIWIARALPEGGRLVTCDISEEWTAVARRYWERAEVTDRIELRLGDAAQTLREMPREEHVDLAFVDADKVGYPVYYEEVLARLRPNGLMVLDNTLQRGLVVDASDTSPSTLAIREINDAIAADKRVESVLLSVYDGLTVVRKR</sequence>
<dbReference type="Proteomes" id="UP000578686">
    <property type="component" value="Unassembled WGS sequence"/>
</dbReference>
<keyword evidence="5" id="KW-1185">Reference proteome</keyword>
<dbReference type="CDD" id="cd02440">
    <property type="entry name" value="AdoMet_MTases"/>
    <property type="match status" value="1"/>
</dbReference>
<reference evidence="4 5" key="1">
    <citation type="submission" date="2020-03" db="EMBL/GenBank/DDBJ databases">
        <title>Draft genome of Streptomyces sp. ventii, isolated from the Axial Seamount in the Pacific Ocean, and resequencing of the two type strains Streptomyces lonarensis strain NCL 716 and Streptomyces bohaiensis strain 11A07.</title>
        <authorList>
            <person name="Loughran R.M."/>
            <person name="Pfannmuller K.M."/>
            <person name="Wasson B.J."/>
            <person name="Deadmond M.C."/>
            <person name="Paddock B.E."/>
            <person name="Koyack M.J."/>
            <person name="Gallegos D.A."/>
            <person name="Mitchell E.A."/>
            <person name="Ushijima B."/>
            <person name="Saw J.H."/>
            <person name="Mcphail K.L."/>
            <person name="Videau P."/>
        </authorList>
    </citation>
    <scope>NUCLEOTIDE SEQUENCE [LARGE SCALE GENOMIC DNA]</scope>
    <source>
        <strain evidence="4 5">NCL716</strain>
    </source>
</reference>
<evidence type="ECO:0000256" key="1">
    <source>
        <dbReference type="ARBA" id="ARBA00022603"/>
    </source>
</evidence>
<dbReference type="InterPro" id="IPR029063">
    <property type="entry name" value="SAM-dependent_MTases_sf"/>
</dbReference>
<dbReference type="InterPro" id="IPR002935">
    <property type="entry name" value="SAM_O-MeTrfase"/>
</dbReference>
<gene>
    <name evidence="4" type="ORF">HCN56_15875</name>
</gene>
<dbReference type="Gene3D" id="3.40.50.150">
    <property type="entry name" value="Vaccinia Virus protein VP39"/>
    <property type="match status" value="1"/>
</dbReference>